<dbReference type="Gene3D" id="2.160.20.20">
    <property type="match status" value="1"/>
</dbReference>
<dbReference type="GO" id="GO:0019867">
    <property type="term" value="C:outer membrane"/>
    <property type="evidence" value="ECO:0007669"/>
    <property type="project" value="InterPro"/>
</dbReference>
<sequence length="115" mass="11735">MLINNIGGQGALTTHGIEIVEVYGNSVGTFNSSGRIVAGAFDYFVRPGTAISGANAKNWYLISDDSPTIPPVIPPVDPTPEVPEVPVIQPVAPELPTTPGGECPSVPPGSGKLSG</sequence>
<evidence type="ECO:0000313" key="3">
    <source>
        <dbReference type="EMBL" id="VFS47372.1"/>
    </source>
</evidence>
<reference evidence="3 4" key="1">
    <citation type="submission" date="2019-03" db="EMBL/GenBank/DDBJ databases">
        <authorList>
            <consortium name="Pathogen Informatics"/>
        </authorList>
    </citation>
    <scope>NUCLEOTIDE SEQUENCE [LARGE SCALE GENOMIC DNA]</scope>
    <source>
        <strain evidence="3 4">NCTC12282</strain>
    </source>
</reference>
<dbReference type="NCBIfam" id="TIGR01414">
    <property type="entry name" value="autotrans_barl"/>
    <property type="match status" value="1"/>
</dbReference>
<dbReference type="AlphaFoldDB" id="A0A484ZFV8"/>
<evidence type="ECO:0000256" key="1">
    <source>
        <dbReference type="SAM" id="MobiDB-lite"/>
    </source>
</evidence>
<dbReference type="Pfam" id="PF18883">
    <property type="entry name" value="AC_1"/>
    <property type="match status" value="1"/>
</dbReference>
<evidence type="ECO:0000313" key="4">
    <source>
        <dbReference type="Proteomes" id="UP000373449"/>
    </source>
</evidence>
<organism evidence="3 4">
    <name type="scientific">Budvicia aquatica</name>
    <dbReference type="NCBI Taxonomy" id="82979"/>
    <lineage>
        <taxon>Bacteria</taxon>
        <taxon>Pseudomonadati</taxon>
        <taxon>Pseudomonadota</taxon>
        <taxon>Gammaproteobacteria</taxon>
        <taxon>Enterobacterales</taxon>
        <taxon>Budviciaceae</taxon>
        <taxon>Budvicia</taxon>
    </lineage>
</organism>
<evidence type="ECO:0000259" key="2">
    <source>
        <dbReference type="Pfam" id="PF18883"/>
    </source>
</evidence>
<name>A0A484ZFV8_9GAMM</name>
<feature type="region of interest" description="Disordered" evidence="1">
    <location>
        <begin position="91"/>
        <end position="115"/>
    </location>
</feature>
<dbReference type="InterPro" id="IPR011050">
    <property type="entry name" value="Pectin_lyase_fold/virulence"/>
</dbReference>
<dbReference type="SUPFAM" id="SSF51126">
    <property type="entry name" value="Pectin lyase-like"/>
    <property type="match status" value="1"/>
</dbReference>
<dbReference type="EMBL" id="CAADJA010000002">
    <property type="protein sequence ID" value="VFS47372.1"/>
    <property type="molecule type" value="Genomic_DNA"/>
</dbReference>
<accession>A0A484ZFV8</accession>
<protein>
    <submittedName>
        <fullName evidence="3">Outer membrane protein IcsA autotransporter</fullName>
    </submittedName>
</protein>
<dbReference type="InterPro" id="IPR012332">
    <property type="entry name" value="Autotransporter_pectin_lyase_C"/>
</dbReference>
<gene>
    <name evidence="3" type="primary">icsA_16</name>
    <name evidence="3" type="ORF">NCTC12282_02307</name>
</gene>
<dbReference type="InterPro" id="IPR006315">
    <property type="entry name" value="OM_autotransptr_brl_dom"/>
</dbReference>
<dbReference type="Proteomes" id="UP000373449">
    <property type="component" value="Unassembled WGS sequence"/>
</dbReference>
<feature type="domain" description="Autochaperone" evidence="2">
    <location>
        <begin position="3"/>
        <end position="44"/>
    </location>
</feature>
<dbReference type="InterPro" id="IPR043990">
    <property type="entry name" value="AC_1"/>
</dbReference>
<proteinExistence type="predicted"/>